<organism evidence="1 2">
    <name type="scientific">Adineta ricciae</name>
    <name type="common">Rotifer</name>
    <dbReference type="NCBI Taxonomy" id="249248"/>
    <lineage>
        <taxon>Eukaryota</taxon>
        <taxon>Metazoa</taxon>
        <taxon>Spiralia</taxon>
        <taxon>Gnathifera</taxon>
        <taxon>Rotifera</taxon>
        <taxon>Eurotatoria</taxon>
        <taxon>Bdelloidea</taxon>
        <taxon>Adinetida</taxon>
        <taxon>Adinetidae</taxon>
        <taxon>Adineta</taxon>
    </lineage>
</organism>
<accession>A0A813P3X8</accession>
<comment type="caution">
    <text evidence="1">The sequence shown here is derived from an EMBL/GenBank/DDBJ whole genome shotgun (WGS) entry which is preliminary data.</text>
</comment>
<evidence type="ECO:0000313" key="2">
    <source>
        <dbReference type="Proteomes" id="UP000663828"/>
    </source>
</evidence>
<reference evidence="1" key="1">
    <citation type="submission" date="2021-02" db="EMBL/GenBank/DDBJ databases">
        <authorList>
            <person name="Nowell W R."/>
        </authorList>
    </citation>
    <scope>NUCLEOTIDE SEQUENCE</scope>
</reference>
<name>A0A813P3X8_ADIRI</name>
<evidence type="ECO:0000313" key="1">
    <source>
        <dbReference type="EMBL" id="CAF0745022.1"/>
    </source>
</evidence>
<proteinExistence type="predicted"/>
<keyword evidence="2" id="KW-1185">Reference proteome</keyword>
<gene>
    <name evidence="1" type="ORF">XAT740_LOCUS108</name>
</gene>
<sequence>MATTITVKLYLNHTFSDILQLFSKSYGISTISTFCRTNVTVDGRIVIEADRFYNCSCITNPDTCSTNAAFYNYTISNNSLKLLHEIMGIRLTFSPSRSTLLSNLACWYSEERYDQVIEVRWPTETIVQQLFDDYSTSLRCPCTEDPFQLESFVNLSVRLHEIYSNPFIEGTWITSIFDDGNWSDVPENQFRIRGCWEHSVQCRVLQTGRVPGTEPNRDLGSGKICRVGSGSGYN</sequence>
<dbReference type="Proteomes" id="UP000663828">
    <property type="component" value="Unassembled WGS sequence"/>
</dbReference>
<dbReference type="EMBL" id="CAJNOR010000003">
    <property type="protein sequence ID" value="CAF0745022.1"/>
    <property type="molecule type" value="Genomic_DNA"/>
</dbReference>
<protein>
    <submittedName>
        <fullName evidence="1">Uncharacterized protein</fullName>
    </submittedName>
</protein>
<dbReference type="AlphaFoldDB" id="A0A813P3X8"/>